<dbReference type="CDD" id="cd11386">
    <property type="entry name" value="MCP_signal"/>
    <property type="match status" value="1"/>
</dbReference>
<evidence type="ECO:0000256" key="2">
    <source>
        <dbReference type="ARBA" id="ARBA00022500"/>
    </source>
</evidence>
<accession>A0A833GWE8</accession>
<dbReference type="SMART" id="SM01358">
    <property type="entry name" value="HBM"/>
    <property type="match status" value="1"/>
</dbReference>
<keyword evidence="6" id="KW-1133">Transmembrane helix</keyword>
<dbReference type="PROSITE" id="PS51753">
    <property type="entry name" value="HBM"/>
    <property type="match status" value="1"/>
</dbReference>
<evidence type="ECO:0000256" key="4">
    <source>
        <dbReference type="PROSITE-ProRule" id="PRU00284"/>
    </source>
</evidence>
<feature type="transmembrane region" description="Helical" evidence="6">
    <location>
        <begin position="236"/>
        <end position="257"/>
    </location>
</feature>
<protein>
    <submittedName>
        <fullName evidence="9">Methyl-accepting chemotaxis protein</fullName>
    </submittedName>
</protein>
<evidence type="ECO:0000259" key="8">
    <source>
        <dbReference type="PROSITE" id="PS51753"/>
    </source>
</evidence>
<comment type="caution">
    <text evidence="9">The sequence shown here is derived from an EMBL/GenBank/DDBJ whole genome shotgun (WGS) entry which is preliminary data.</text>
</comment>
<keyword evidence="2" id="KW-0145">Chemotaxis</keyword>
<dbReference type="AlphaFoldDB" id="A0A833GWE8"/>
<dbReference type="InterPro" id="IPR004089">
    <property type="entry name" value="MCPsignal_dom"/>
</dbReference>
<dbReference type="EMBL" id="WBUI01000057">
    <property type="protein sequence ID" value="KAB2928146.1"/>
    <property type="molecule type" value="Genomic_DNA"/>
</dbReference>
<evidence type="ECO:0000256" key="1">
    <source>
        <dbReference type="ARBA" id="ARBA00004370"/>
    </source>
</evidence>
<feature type="region of interest" description="Disordered" evidence="5">
    <location>
        <begin position="605"/>
        <end position="656"/>
    </location>
</feature>
<dbReference type="InterPro" id="IPR051310">
    <property type="entry name" value="MCP_chemotaxis"/>
</dbReference>
<dbReference type="GO" id="GO:0007165">
    <property type="term" value="P:signal transduction"/>
    <property type="evidence" value="ECO:0007669"/>
    <property type="project" value="UniProtKB-KW"/>
</dbReference>
<proteinExistence type="inferred from homology"/>
<dbReference type="GO" id="GO:0004888">
    <property type="term" value="F:transmembrane signaling receptor activity"/>
    <property type="evidence" value="ECO:0007669"/>
    <property type="project" value="InterPro"/>
</dbReference>
<evidence type="ECO:0000313" key="9">
    <source>
        <dbReference type="EMBL" id="KAB2928146.1"/>
    </source>
</evidence>
<dbReference type="Pfam" id="PF00015">
    <property type="entry name" value="MCPsignal"/>
    <property type="match status" value="1"/>
</dbReference>
<dbReference type="InterPro" id="IPR032255">
    <property type="entry name" value="HBM"/>
</dbReference>
<feature type="domain" description="Methyl-accepting transducer" evidence="7">
    <location>
        <begin position="358"/>
        <end position="587"/>
    </location>
</feature>
<feature type="compositionally biased region" description="Acidic residues" evidence="5">
    <location>
        <begin position="647"/>
        <end position="656"/>
    </location>
</feature>
<comment type="similarity">
    <text evidence="3">Belongs to the methyl-accepting chemotaxis (MCP) protein family.</text>
</comment>
<dbReference type="PRINTS" id="PR00260">
    <property type="entry name" value="CHEMTRNSDUCR"/>
</dbReference>
<name>A0A833GWE8_9LEPT</name>
<dbReference type="SMART" id="SM00283">
    <property type="entry name" value="MA"/>
    <property type="match status" value="1"/>
</dbReference>
<evidence type="ECO:0000256" key="3">
    <source>
        <dbReference type="ARBA" id="ARBA00029447"/>
    </source>
</evidence>
<dbReference type="Gene3D" id="1.10.287.950">
    <property type="entry name" value="Methyl-accepting chemotaxis protein"/>
    <property type="match status" value="1"/>
</dbReference>
<keyword evidence="6" id="KW-0472">Membrane</keyword>
<evidence type="ECO:0000313" key="10">
    <source>
        <dbReference type="Proteomes" id="UP000460298"/>
    </source>
</evidence>
<sequence length="656" mass="71067">MLMVRMNVKDFIITGSEADKKSYTDYFGKTREFIAEAAQNIRNPERKAMIDKVVKVSTDYDAAMQKVFTLRVDRDRLVEQVLNVKGKDIEQSLTGIMVKANENENSTVAYQTGLALRDLLLARLYVTKYLEVNLQENVDRVEKEYGNFTGQLDKMRSNLTEADLRELTKKAEDEAVAYIEAFRELVKVITERNDLIENQLNKLGPEMATLTEDIKLSYMKDQDELGPKVQASNENAVRLIIIVSLVALIVGIVLALFTARMITGPLGGEPNHMAEIAKTIARGDLSIQFDKSKKAAGLFAAMQEMTEVLKERASVAETIAAGDLRRDIQVACPEDVLGNAFKTMSENLNKLISEISLATSQIASGSDQVSSTSQSLSQGATEQAASIEEISSSMTEIASQTKTNAENAAEANRLAAAAKSDAEAGNEQMQGMLQAMNDISESGRNISKIIKVIDEIAFQTNLLALNAAVEAARAGQHGKGFAVVAEEVRNLAARSAKAARETSELIEGSVAKTQRGTEMADLTSASLQKIVEGVGKVTDIIAEISHASQEQSQGINQTNEGLAQVDQVIQANTAAAEEGAAAAEELSSQADHMRQLVARFKVKGQPDEAWGQSQPPKRSVKRLAGPAKSAWGGGGQTASRNPAEVIALDDSEFGRY</sequence>
<dbReference type="PROSITE" id="PS50111">
    <property type="entry name" value="CHEMOTAXIS_TRANSDUC_2"/>
    <property type="match status" value="1"/>
</dbReference>
<dbReference type="GO" id="GO:0005886">
    <property type="term" value="C:plasma membrane"/>
    <property type="evidence" value="ECO:0007669"/>
    <property type="project" value="TreeGrafter"/>
</dbReference>
<feature type="domain" description="HBM" evidence="8">
    <location>
        <begin position="1"/>
        <end position="226"/>
    </location>
</feature>
<evidence type="ECO:0000256" key="5">
    <source>
        <dbReference type="SAM" id="MobiDB-lite"/>
    </source>
</evidence>
<keyword evidence="4" id="KW-0807">Transducer</keyword>
<dbReference type="GO" id="GO:0006935">
    <property type="term" value="P:chemotaxis"/>
    <property type="evidence" value="ECO:0007669"/>
    <property type="project" value="UniProtKB-KW"/>
</dbReference>
<comment type="subcellular location">
    <subcellularLocation>
        <location evidence="1">Membrane</location>
    </subcellularLocation>
</comment>
<dbReference type="SUPFAM" id="SSF58104">
    <property type="entry name" value="Methyl-accepting chemotaxis protein (MCP) signaling domain"/>
    <property type="match status" value="1"/>
</dbReference>
<gene>
    <name evidence="9" type="ORF">F9K24_22205</name>
</gene>
<keyword evidence="6" id="KW-0812">Transmembrane</keyword>
<organism evidence="9 10">
    <name type="scientific">Leptonema illini</name>
    <dbReference type="NCBI Taxonomy" id="183"/>
    <lineage>
        <taxon>Bacteria</taxon>
        <taxon>Pseudomonadati</taxon>
        <taxon>Spirochaetota</taxon>
        <taxon>Spirochaetia</taxon>
        <taxon>Leptospirales</taxon>
        <taxon>Leptospiraceae</taxon>
        <taxon>Leptonema</taxon>
    </lineage>
</organism>
<reference evidence="9 10" key="1">
    <citation type="submission" date="2019-10" db="EMBL/GenBank/DDBJ databases">
        <title>Extracellular Electron Transfer in a Candidatus Methanoperedens spp. Enrichment Culture.</title>
        <authorList>
            <person name="Berger S."/>
            <person name="Rangel Shaw D."/>
            <person name="Berben T."/>
            <person name="In 'T Zandt M."/>
            <person name="Frank J."/>
            <person name="Reimann J."/>
            <person name="Jetten M.S.M."/>
            <person name="Welte C.U."/>
        </authorList>
    </citation>
    <scope>NUCLEOTIDE SEQUENCE [LARGE SCALE GENOMIC DNA]</scope>
    <source>
        <strain evidence="9">SB12</strain>
    </source>
</reference>
<dbReference type="PANTHER" id="PTHR43531">
    <property type="entry name" value="PROTEIN ICFG"/>
    <property type="match status" value="1"/>
</dbReference>
<dbReference type="FunFam" id="1.10.287.950:FF:000001">
    <property type="entry name" value="Methyl-accepting chemotaxis sensory transducer"/>
    <property type="match status" value="1"/>
</dbReference>
<evidence type="ECO:0000256" key="6">
    <source>
        <dbReference type="SAM" id="Phobius"/>
    </source>
</evidence>
<dbReference type="PANTHER" id="PTHR43531:SF11">
    <property type="entry name" value="METHYL-ACCEPTING CHEMOTAXIS PROTEIN 3"/>
    <property type="match status" value="1"/>
</dbReference>
<dbReference type="InterPro" id="IPR004090">
    <property type="entry name" value="Chemotax_Me-accpt_rcpt"/>
</dbReference>
<dbReference type="Proteomes" id="UP000460298">
    <property type="component" value="Unassembled WGS sequence"/>
</dbReference>
<evidence type="ECO:0000259" key="7">
    <source>
        <dbReference type="PROSITE" id="PS50111"/>
    </source>
</evidence>